<name>A0A261S622_9BORD</name>
<keyword evidence="4 7" id="KW-0812">Transmembrane</keyword>
<dbReference type="PANTHER" id="PTHR33452">
    <property type="entry name" value="OXIDOREDUCTASE CATD-RELATED"/>
    <property type="match status" value="1"/>
</dbReference>
<comment type="subcellular location">
    <subcellularLocation>
        <location evidence="1">Cell membrane</location>
        <topology evidence="1">Multi-pass membrane protein</topology>
    </subcellularLocation>
</comment>
<comment type="caution">
    <text evidence="8">The sequence shown here is derived from an EMBL/GenBank/DDBJ whole genome shotgun (WGS) entry which is preliminary data.</text>
</comment>
<keyword evidence="3" id="KW-1003">Cell membrane</keyword>
<evidence type="ECO:0000256" key="4">
    <source>
        <dbReference type="ARBA" id="ARBA00022692"/>
    </source>
</evidence>
<evidence type="ECO:0000313" key="9">
    <source>
        <dbReference type="Proteomes" id="UP000216020"/>
    </source>
</evidence>
<dbReference type="Proteomes" id="UP000216020">
    <property type="component" value="Unassembled WGS sequence"/>
</dbReference>
<evidence type="ECO:0000256" key="7">
    <source>
        <dbReference type="SAM" id="Phobius"/>
    </source>
</evidence>
<dbReference type="EMBL" id="NEVM01000005">
    <property type="protein sequence ID" value="OZI32422.1"/>
    <property type="molecule type" value="Genomic_DNA"/>
</dbReference>
<sequence length="174" mass="18786">MNPSVSRKKGAAMWIRSVEENIRRAALIVAPPLMRLALLLPFLRSGLTRWDGFLSLSPATLFLFENQFKIHVLGAAYDFPAPDLVAFFVALAEIVLPVLLLVGLATRMAALALLIMTGVIQLVFPDGWANFHLYWAALAAGVMALGPGALSLDRLIRRRACPRAAGGLPGEDPG</sequence>
<organism evidence="8 9">
    <name type="scientific">Bordetella genomosp. 10</name>
    <dbReference type="NCBI Taxonomy" id="1416804"/>
    <lineage>
        <taxon>Bacteria</taxon>
        <taxon>Pseudomonadati</taxon>
        <taxon>Pseudomonadota</taxon>
        <taxon>Betaproteobacteria</taxon>
        <taxon>Burkholderiales</taxon>
        <taxon>Alcaligenaceae</taxon>
        <taxon>Bordetella</taxon>
    </lineage>
</organism>
<dbReference type="OrthoDB" id="121744at2"/>
<dbReference type="InterPro" id="IPR032808">
    <property type="entry name" value="DoxX"/>
</dbReference>
<feature type="transmembrane region" description="Helical" evidence="7">
    <location>
        <begin position="131"/>
        <end position="150"/>
    </location>
</feature>
<keyword evidence="9" id="KW-1185">Reference proteome</keyword>
<feature type="transmembrane region" description="Helical" evidence="7">
    <location>
        <begin position="21"/>
        <end position="43"/>
    </location>
</feature>
<gene>
    <name evidence="8" type="ORF">CAL29_22590</name>
</gene>
<evidence type="ECO:0000256" key="1">
    <source>
        <dbReference type="ARBA" id="ARBA00004651"/>
    </source>
</evidence>
<evidence type="ECO:0000256" key="3">
    <source>
        <dbReference type="ARBA" id="ARBA00022475"/>
    </source>
</evidence>
<evidence type="ECO:0000313" key="8">
    <source>
        <dbReference type="EMBL" id="OZI32422.1"/>
    </source>
</evidence>
<dbReference type="InterPro" id="IPR051907">
    <property type="entry name" value="DoxX-like_oxidoreductase"/>
</dbReference>
<reference evidence="9" key="1">
    <citation type="submission" date="2017-05" db="EMBL/GenBank/DDBJ databases">
        <title>Complete and WGS of Bordetella genogroups.</title>
        <authorList>
            <person name="Spilker T."/>
            <person name="Lipuma J."/>
        </authorList>
    </citation>
    <scope>NUCLEOTIDE SEQUENCE [LARGE SCALE GENOMIC DNA]</scope>
    <source>
        <strain evidence="9">AU16122</strain>
    </source>
</reference>
<comment type="similarity">
    <text evidence="2">Belongs to the DoxX family.</text>
</comment>
<evidence type="ECO:0000256" key="2">
    <source>
        <dbReference type="ARBA" id="ARBA00006679"/>
    </source>
</evidence>
<evidence type="ECO:0000256" key="6">
    <source>
        <dbReference type="ARBA" id="ARBA00023136"/>
    </source>
</evidence>
<feature type="transmembrane region" description="Helical" evidence="7">
    <location>
        <begin position="84"/>
        <end position="102"/>
    </location>
</feature>
<evidence type="ECO:0000256" key="5">
    <source>
        <dbReference type="ARBA" id="ARBA00022989"/>
    </source>
</evidence>
<proteinExistence type="inferred from homology"/>
<dbReference type="GO" id="GO:0005886">
    <property type="term" value="C:plasma membrane"/>
    <property type="evidence" value="ECO:0007669"/>
    <property type="project" value="UniProtKB-SubCell"/>
</dbReference>
<protein>
    <recommendedName>
        <fullName evidence="10">DoxX family protein</fullName>
    </recommendedName>
</protein>
<feature type="transmembrane region" description="Helical" evidence="7">
    <location>
        <begin position="109"/>
        <end position="125"/>
    </location>
</feature>
<dbReference type="PANTHER" id="PTHR33452:SF1">
    <property type="entry name" value="INNER MEMBRANE PROTEIN YPHA-RELATED"/>
    <property type="match status" value="1"/>
</dbReference>
<keyword evidence="6 7" id="KW-0472">Membrane</keyword>
<evidence type="ECO:0008006" key="10">
    <source>
        <dbReference type="Google" id="ProtNLM"/>
    </source>
</evidence>
<dbReference type="Pfam" id="PF07681">
    <property type="entry name" value="DoxX"/>
    <property type="match status" value="1"/>
</dbReference>
<accession>A0A261S622</accession>
<keyword evidence="5 7" id="KW-1133">Transmembrane helix</keyword>
<dbReference type="AlphaFoldDB" id="A0A261S622"/>